<gene>
    <name evidence="1" type="ORF">TNCV_2626451</name>
</gene>
<keyword evidence="2" id="KW-1185">Reference proteome</keyword>
<reference evidence="1" key="1">
    <citation type="submission" date="2020-08" db="EMBL/GenBank/DDBJ databases">
        <title>Multicomponent nature underlies the extraordinary mechanical properties of spider dragline silk.</title>
        <authorList>
            <person name="Kono N."/>
            <person name="Nakamura H."/>
            <person name="Mori M."/>
            <person name="Yoshida Y."/>
            <person name="Ohtoshi R."/>
            <person name="Malay A.D."/>
            <person name="Moran D.A.P."/>
            <person name="Tomita M."/>
            <person name="Numata K."/>
            <person name="Arakawa K."/>
        </authorList>
    </citation>
    <scope>NUCLEOTIDE SEQUENCE</scope>
</reference>
<dbReference type="EMBL" id="BMAU01021388">
    <property type="protein sequence ID" value="GFY29474.1"/>
    <property type="molecule type" value="Genomic_DNA"/>
</dbReference>
<organism evidence="1 2">
    <name type="scientific">Trichonephila clavipes</name>
    <name type="common">Golden silk orbweaver</name>
    <name type="synonym">Nephila clavipes</name>
    <dbReference type="NCBI Taxonomy" id="2585209"/>
    <lineage>
        <taxon>Eukaryota</taxon>
        <taxon>Metazoa</taxon>
        <taxon>Ecdysozoa</taxon>
        <taxon>Arthropoda</taxon>
        <taxon>Chelicerata</taxon>
        <taxon>Arachnida</taxon>
        <taxon>Araneae</taxon>
        <taxon>Araneomorphae</taxon>
        <taxon>Entelegynae</taxon>
        <taxon>Araneoidea</taxon>
        <taxon>Nephilidae</taxon>
        <taxon>Trichonephila</taxon>
    </lineage>
</organism>
<comment type="caution">
    <text evidence="1">The sequence shown here is derived from an EMBL/GenBank/DDBJ whole genome shotgun (WGS) entry which is preliminary data.</text>
</comment>
<sequence length="95" mass="10161">MPAMIRYLDHWATAAPNGMGKATMLSDKKSGIKPTAPSDVTYIPVFGGNAEQNSSFIRSSVFQYSCVDHLVTVSFPGVTSYGRAFLGKGLVVPMS</sequence>
<protein>
    <submittedName>
        <fullName evidence="1">Uncharacterized protein</fullName>
    </submittedName>
</protein>
<accession>A0A8X6W7S9</accession>
<evidence type="ECO:0000313" key="1">
    <source>
        <dbReference type="EMBL" id="GFY29474.1"/>
    </source>
</evidence>
<proteinExistence type="predicted"/>
<dbReference type="Proteomes" id="UP000887159">
    <property type="component" value="Unassembled WGS sequence"/>
</dbReference>
<evidence type="ECO:0000313" key="2">
    <source>
        <dbReference type="Proteomes" id="UP000887159"/>
    </source>
</evidence>
<dbReference type="AlphaFoldDB" id="A0A8X6W7S9"/>
<name>A0A8X6W7S9_TRICX</name>